<name>A0A1H5MF81_9ACTN</name>
<proteinExistence type="predicted"/>
<dbReference type="RefSeq" id="WP_069111801.1">
    <property type="nucleotide sequence ID" value="NZ_FNUC01000003.1"/>
</dbReference>
<dbReference type="AlphaFoldDB" id="A0A1H5MF81"/>
<dbReference type="Proteomes" id="UP000181980">
    <property type="component" value="Unassembled WGS sequence"/>
</dbReference>
<evidence type="ECO:0000313" key="3">
    <source>
        <dbReference type="EMBL" id="SEE87803.1"/>
    </source>
</evidence>
<feature type="transmembrane region" description="Helical" evidence="2">
    <location>
        <begin position="51"/>
        <end position="69"/>
    </location>
</feature>
<dbReference type="STRING" id="561176.SAMN04488561_3123"/>
<keyword evidence="2" id="KW-0472">Membrane</keyword>
<reference evidence="4" key="1">
    <citation type="submission" date="2016-10" db="EMBL/GenBank/DDBJ databases">
        <authorList>
            <person name="Varghese N."/>
            <person name="Submissions S."/>
        </authorList>
    </citation>
    <scope>NUCLEOTIDE SEQUENCE [LARGE SCALE GENOMIC DNA]</scope>
    <source>
        <strain evidence="4">DSM 45237</strain>
    </source>
</reference>
<feature type="region of interest" description="Disordered" evidence="1">
    <location>
        <begin position="1"/>
        <end position="23"/>
    </location>
</feature>
<accession>A0A1H5MF81</accession>
<dbReference type="EMBL" id="FNUC01000003">
    <property type="protein sequence ID" value="SEE87803.1"/>
    <property type="molecule type" value="Genomic_DNA"/>
</dbReference>
<keyword evidence="2" id="KW-0812">Transmembrane</keyword>
<evidence type="ECO:0000256" key="2">
    <source>
        <dbReference type="SAM" id="Phobius"/>
    </source>
</evidence>
<dbReference type="OrthoDB" id="3293457at2"/>
<sequence>MTSTDTVLRSLDPASRDVDPHGPRARADLARILAAPPAAPVRPRRRRAGRLVLATTAAAGVAVGASIVVPSLTGGDTAFATWTAAPSAVSAAASAEIADACRDAQRDGAGRSFEAELASATAAVAERRGAWTLALLAGDDGFSALCITDESTPLFRSSIGYVGRPEEHVAPGPRELSASALGSGTVDGADLSMAAGAAGSDVAAVTYHSAEHGDVAATVAAGHFAFWLPGGELTDTSAGVPVTVTHTDGTTAVVTLRL</sequence>
<keyword evidence="4" id="KW-1185">Reference proteome</keyword>
<organism evidence="3 4">
    <name type="scientific">Jiangella alba</name>
    <dbReference type="NCBI Taxonomy" id="561176"/>
    <lineage>
        <taxon>Bacteria</taxon>
        <taxon>Bacillati</taxon>
        <taxon>Actinomycetota</taxon>
        <taxon>Actinomycetes</taxon>
        <taxon>Jiangellales</taxon>
        <taxon>Jiangellaceae</taxon>
        <taxon>Jiangella</taxon>
    </lineage>
</organism>
<feature type="compositionally biased region" description="Basic and acidic residues" evidence="1">
    <location>
        <begin position="14"/>
        <end position="23"/>
    </location>
</feature>
<gene>
    <name evidence="3" type="ORF">SAMN04488561_3123</name>
</gene>
<protein>
    <submittedName>
        <fullName evidence="3">Uncharacterized protein</fullName>
    </submittedName>
</protein>
<keyword evidence="2" id="KW-1133">Transmembrane helix</keyword>
<evidence type="ECO:0000256" key="1">
    <source>
        <dbReference type="SAM" id="MobiDB-lite"/>
    </source>
</evidence>
<evidence type="ECO:0000313" key="4">
    <source>
        <dbReference type="Proteomes" id="UP000181980"/>
    </source>
</evidence>